<name>A0A6J7LE62_9ZZZZ</name>
<dbReference type="AlphaFoldDB" id="A0A6J7LE62"/>
<gene>
    <name evidence="1" type="ORF">UFOPK3772_02806</name>
</gene>
<dbReference type="EMBL" id="CAFBNE010000124">
    <property type="protein sequence ID" value="CAB4966491.1"/>
    <property type="molecule type" value="Genomic_DNA"/>
</dbReference>
<organism evidence="1">
    <name type="scientific">freshwater metagenome</name>
    <dbReference type="NCBI Taxonomy" id="449393"/>
    <lineage>
        <taxon>unclassified sequences</taxon>
        <taxon>metagenomes</taxon>
        <taxon>ecological metagenomes</taxon>
    </lineage>
</organism>
<sequence>MIGAMFKPLAVFWVAPSAVTQVPPVILQRAPTLGLTWAREMIMR</sequence>
<evidence type="ECO:0000313" key="1">
    <source>
        <dbReference type="EMBL" id="CAB4966491.1"/>
    </source>
</evidence>
<reference evidence="1" key="1">
    <citation type="submission" date="2020-05" db="EMBL/GenBank/DDBJ databases">
        <authorList>
            <person name="Chiriac C."/>
            <person name="Salcher M."/>
            <person name="Ghai R."/>
            <person name="Kavagutti S V."/>
        </authorList>
    </citation>
    <scope>NUCLEOTIDE SEQUENCE</scope>
</reference>
<protein>
    <submittedName>
        <fullName evidence="1">Unannotated protein</fullName>
    </submittedName>
</protein>
<accession>A0A6J7LE62</accession>
<proteinExistence type="predicted"/>